<evidence type="ECO:0000313" key="2">
    <source>
        <dbReference type="Proteomes" id="UP001060085"/>
    </source>
</evidence>
<accession>A0ACC0BM45</accession>
<gene>
    <name evidence="1" type="ORF">M9H77_14026</name>
</gene>
<comment type="caution">
    <text evidence="1">The sequence shown here is derived from an EMBL/GenBank/DDBJ whole genome shotgun (WGS) entry which is preliminary data.</text>
</comment>
<evidence type="ECO:0000313" key="1">
    <source>
        <dbReference type="EMBL" id="KAI5673662.1"/>
    </source>
</evidence>
<organism evidence="1 2">
    <name type="scientific">Catharanthus roseus</name>
    <name type="common">Madagascar periwinkle</name>
    <name type="synonym">Vinca rosea</name>
    <dbReference type="NCBI Taxonomy" id="4058"/>
    <lineage>
        <taxon>Eukaryota</taxon>
        <taxon>Viridiplantae</taxon>
        <taxon>Streptophyta</taxon>
        <taxon>Embryophyta</taxon>
        <taxon>Tracheophyta</taxon>
        <taxon>Spermatophyta</taxon>
        <taxon>Magnoliopsida</taxon>
        <taxon>eudicotyledons</taxon>
        <taxon>Gunneridae</taxon>
        <taxon>Pentapetalae</taxon>
        <taxon>asterids</taxon>
        <taxon>lamiids</taxon>
        <taxon>Gentianales</taxon>
        <taxon>Apocynaceae</taxon>
        <taxon>Rauvolfioideae</taxon>
        <taxon>Vinceae</taxon>
        <taxon>Catharanthinae</taxon>
        <taxon>Catharanthus</taxon>
    </lineage>
</organism>
<protein>
    <submittedName>
        <fullName evidence="1">Uncharacterized protein</fullName>
    </submittedName>
</protein>
<keyword evidence="2" id="KW-1185">Reference proteome</keyword>
<name>A0ACC0BM45_CATRO</name>
<proteinExistence type="predicted"/>
<reference evidence="2" key="1">
    <citation type="journal article" date="2023" name="Nat. Plants">
        <title>Single-cell RNA sequencing provides a high-resolution roadmap for understanding the multicellular compartmentation of specialized metabolism.</title>
        <authorList>
            <person name="Sun S."/>
            <person name="Shen X."/>
            <person name="Li Y."/>
            <person name="Li Y."/>
            <person name="Wang S."/>
            <person name="Li R."/>
            <person name="Zhang H."/>
            <person name="Shen G."/>
            <person name="Guo B."/>
            <person name="Wei J."/>
            <person name="Xu J."/>
            <person name="St-Pierre B."/>
            <person name="Chen S."/>
            <person name="Sun C."/>
        </authorList>
    </citation>
    <scope>NUCLEOTIDE SEQUENCE [LARGE SCALE GENOMIC DNA]</scope>
</reference>
<dbReference type="EMBL" id="CM044703">
    <property type="protein sequence ID" value="KAI5673662.1"/>
    <property type="molecule type" value="Genomic_DNA"/>
</dbReference>
<sequence length="571" mass="65278">MSTTTAIAASRKLKWHPTPPPPPTPKILNFPRRIRHRKHPKKPTKKPTCSAISTNSLKNYYHSSSLLDYSSIDRKGKLERLFGEEEHDYNFSRSDFSVPIVLLNSSCGGRRGREENEVEEAGEEKWKFQAEMLRAECNVLRKERELAMKKLEKNKIQMQRTLRSAVHTLISGRKKIIEGGNVNGVLEEEIEDLADKLAELLQRNSAGIKDFEVRKGSNFDKQACHLQRRLEKIGGGISDDKCSNDLQELAEASCVSGPINRNKSTDVEVLGRKMEGLSKEMWDKLEEDFGSMCSNTANSSVASSASTSKRIECPSESTFSSRLYQDTMQLQQEDGKCSGRCKAIVRKIVEQVRGETEQWSQMQIMLGKVREEMEELQASRNFWEDQALNSDNEIKHLQTSVQEWKEKALNYEIKADEMQKELSALRGELEKLKAAECNEKSKQLGKENYTAFYHHLKENLQTNDKECSSKENVKKTAITQVNIDKGVQQQQPISLGKQLEKEKRLLMQRLNERKHHQANDKNRKQDIDCRKVKSHTCNNSTSKRSPFRDIGNSSSSPLMKQSSRTIFPLHS</sequence>
<dbReference type="Proteomes" id="UP001060085">
    <property type="component" value="Linkage Group LG03"/>
</dbReference>